<dbReference type="Pfam" id="PF01972">
    <property type="entry name" value="SDH_protease"/>
    <property type="match status" value="1"/>
</dbReference>
<evidence type="ECO:0000313" key="2">
    <source>
        <dbReference type="Proteomes" id="UP000556201"/>
    </source>
</evidence>
<dbReference type="RefSeq" id="WP_184280146.1">
    <property type="nucleotide sequence ID" value="NZ_JACHLJ010000004.1"/>
</dbReference>
<dbReference type="Gene3D" id="3.90.226.10">
    <property type="entry name" value="2-enoyl-CoA Hydratase, Chain A, domain 1"/>
    <property type="match status" value="1"/>
</dbReference>
<dbReference type="AlphaFoldDB" id="A0A7W9L702"/>
<dbReference type="SUPFAM" id="SSF52096">
    <property type="entry name" value="ClpP/crotonase"/>
    <property type="match status" value="1"/>
</dbReference>
<proteinExistence type="predicted"/>
<dbReference type="EMBL" id="JACHLJ010000004">
    <property type="protein sequence ID" value="MBB5772963.1"/>
    <property type="molecule type" value="Genomic_DNA"/>
</dbReference>
<dbReference type="Proteomes" id="UP000556201">
    <property type="component" value="Unassembled WGS sequence"/>
</dbReference>
<organism evidence="1 2">
    <name type="scientific">Brevundimonas vesicularis</name>
    <name type="common">Pseudomonas vesicularis</name>
    <dbReference type="NCBI Taxonomy" id="41276"/>
    <lineage>
        <taxon>Bacteria</taxon>
        <taxon>Pseudomonadati</taxon>
        <taxon>Pseudomonadota</taxon>
        <taxon>Alphaproteobacteria</taxon>
        <taxon>Caulobacterales</taxon>
        <taxon>Caulobacteraceae</taxon>
        <taxon>Brevundimonas</taxon>
    </lineage>
</organism>
<evidence type="ECO:0008006" key="3">
    <source>
        <dbReference type="Google" id="ProtNLM"/>
    </source>
</evidence>
<dbReference type="GO" id="GO:0016020">
    <property type="term" value="C:membrane"/>
    <property type="evidence" value="ECO:0007669"/>
    <property type="project" value="InterPro"/>
</dbReference>
<comment type="caution">
    <text evidence="1">The sequence shown here is derived from an EMBL/GenBank/DDBJ whole genome shotgun (WGS) entry which is preliminary data.</text>
</comment>
<accession>A0A7W9L702</accession>
<reference evidence="1 2" key="1">
    <citation type="submission" date="2020-08" db="EMBL/GenBank/DDBJ databases">
        <title>Functional genomics of gut bacteria from endangered species of beetles.</title>
        <authorList>
            <person name="Carlos-Shanley C."/>
        </authorList>
    </citation>
    <scope>NUCLEOTIDE SEQUENCE [LARGE SCALE GENOMIC DNA]</scope>
    <source>
        <strain evidence="1 2">S00192</strain>
    </source>
</reference>
<dbReference type="InterPro" id="IPR002825">
    <property type="entry name" value="Pept_S49_ser-pept_pro"/>
</dbReference>
<dbReference type="InterPro" id="IPR029045">
    <property type="entry name" value="ClpP/crotonase-like_dom_sf"/>
</dbReference>
<protein>
    <recommendedName>
        <fullName evidence="3">Serine dehydrogenasease</fullName>
    </recommendedName>
</protein>
<gene>
    <name evidence="1" type="ORF">HNP47_002983</name>
</gene>
<evidence type="ECO:0000313" key="1">
    <source>
        <dbReference type="EMBL" id="MBB5772963.1"/>
    </source>
</evidence>
<dbReference type="PANTHER" id="PTHR35984">
    <property type="entry name" value="PERIPLASMIC SERINE PROTEASE"/>
    <property type="match status" value="1"/>
</dbReference>
<dbReference type="PANTHER" id="PTHR35984:SF1">
    <property type="entry name" value="PERIPLASMIC SERINE PROTEASE"/>
    <property type="match status" value="1"/>
</dbReference>
<sequence>MSDSSDVTASNNYIDSELIERLKKVEECADADVIACIHPIMTPFDDIIRQLMDDLADKRDNLLVILETDGGSIETTERIVSVLRHHYPRGEISFLIPNRAMSAGTILVMSGDRILMDYYSVLGPIDPQIENASGVWVPGLGYLEKYKEIIEKSANGDLSQAELAFLLDKFDPAQLHWLEQAREHGVDLLKQWLVQYKFKNWLTTEGRKIPVTADMRTERAASVAEKLNDTKLWRSHGRGLSIDVVRNTLGLVVEDFGRDAEHVELNRRISAYYRLLKDYMGRRGWNYAVQTHEGRFVF</sequence>
<name>A0A7W9L702_BREVE</name>